<dbReference type="InterPro" id="IPR001387">
    <property type="entry name" value="Cro/C1-type_HTH"/>
</dbReference>
<protein>
    <recommendedName>
        <fullName evidence="3">XRE family transcriptional regulator</fullName>
    </recommendedName>
</protein>
<keyword evidence="2" id="KW-1185">Reference proteome</keyword>
<dbReference type="Proteomes" id="UP000555564">
    <property type="component" value="Unassembled WGS sequence"/>
</dbReference>
<dbReference type="GO" id="GO:0003677">
    <property type="term" value="F:DNA binding"/>
    <property type="evidence" value="ECO:0007669"/>
    <property type="project" value="InterPro"/>
</dbReference>
<proteinExistence type="predicted"/>
<organism evidence="1 2">
    <name type="scientific">Sphaerisporangium rubeum</name>
    <dbReference type="NCBI Taxonomy" id="321317"/>
    <lineage>
        <taxon>Bacteria</taxon>
        <taxon>Bacillati</taxon>
        <taxon>Actinomycetota</taxon>
        <taxon>Actinomycetes</taxon>
        <taxon>Streptosporangiales</taxon>
        <taxon>Streptosporangiaceae</taxon>
        <taxon>Sphaerisporangium</taxon>
    </lineage>
</organism>
<sequence>MNDNLRHALAQARMRTIDLATHLAVDPKTVDRWLKGRIPHPRHRWAVADLLNTNETDLWPEATQPHRPIGPDIKAIYPHRWTVPQPLWHQLFANATHHIDILVYSGLFLAENTGILHLITQRAKAGAQVRIMLGDPTSPHVAARGTDEGIGPDLMTARINNAIKLYQPLQHADGIEIRLHRTTLYNSIYRADDHILVNLHAYATPAAQAPVMHLHTQDDTSTATTYLTSIEHTWASATPLTQSSDPERMTKIQK</sequence>
<evidence type="ECO:0008006" key="3">
    <source>
        <dbReference type="Google" id="ProtNLM"/>
    </source>
</evidence>
<dbReference type="EMBL" id="JACHIU010000001">
    <property type="protein sequence ID" value="MBB6476466.1"/>
    <property type="molecule type" value="Genomic_DNA"/>
</dbReference>
<dbReference type="CDD" id="cd00093">
    <property type="entry name" value="HTH_XRE"/>
    <property type="match status" value="1"/>
</dbReference>
<evidence type="ECO:0000313" key="2">
    <source>
        <dbReference type="Proteomes" id="UP000555564"/>
    </source>
</evidence>
<accession>A0A7X0MAW5</accession>
<dbReference type="SUPFAM" id="SSF56024">
    <property type="entry name" value="Phospholipase D/nuclease"/>
    <property type="match status" value="1"/>
</dbReference>
<dbReference type="AlphaFoldDB" id="A0A7X0MAW5"/>
<comment type="caution">
    <text evidence="1">The sequence shown here is derived from an EMBL/GenBank/DDBJ whole genome shotgun (WGS) entry which is preliminary data.</text>
</comment>
<dbReference type="RefSeq" id="WP_184986524.1">
    <property type="nucleotide sequence ID" value="NZ_BAAALO010000059.1"/>
</dbReference>
<reference evidence="1 2" key="1">
    <citation type="submission" date="2020-08" db="EMBL/GenBank/DDBJ databases">
        <title>Sequencing the genomes of 1000 actinobacteria strains.</title>
        <authorList>
            <person name="Klenk H.-P."/>
        </authorList>
    </citation>
    <scope>NUCLEOTIDE SEQUENCE [LARGE SCALE GENOMIC DNA]</scope>
    <source>
        <strain evidence="1 2">DSM 44936</strain>
    </source>
</reference>
<dbReference type="Gene3D" id="1.10.260.40">
    <property type="entry name" value="lambda repressor-like DNA-binding domains"/>
    <property type="match status" value="1"/>
</dbReference>
<name>A0A7X0MAW5_9ACTN</name>
<dbReference type="InterPro" id="IPR010982">
    <property type="entry name" value="Lambda_DNA-bd_dom_sf"/>
</dbReference>
<gene>
    <name evidence="1" type="ORF">BJ992_005897</name>
</gene>
<evidence type="ECO:0000313" key="1">
    <source>
        <dbReference type="EMBL" id="MBB6476466.1"/>
    </source>
</evidence>